<gene>
    <name evidence="3" type="ORF">I5L79_13025</name>
</gene>
<dbReference type="EMBL" id="JADWYK010000007">
    <property type="protein sequence ID" value="MBG8554476.1"/>
    <property type="molecule type" value="Genomic_DNA"/>
</dbReference>
<dbReference type="PANTHER" id="PTHR13847">
    <property type="entry name" value="SARCOSINE DEHYDROGENASE-RELATED"/>
    <property type="match status" value="1"/>
</dbReference>
<proteinExistence type="predicted"/>
<sequence length="381" mass="41486">MMAGQNFSFWERQTFLGRYDVVIVGGGIVGLSAAIYARQLRPTARVCVLERDLLPNGASTKNAGFACFGSISELLAQEQKNGTAALLQVVQARWEGLARLRSLLGDEVVGYEGVGGFELFRPEDEELAERSLSHIAYYNQLLAPIIGTRQIFRNATSIVGAMGLAGVETMLENIAEGSLDTGRMMEALLRRAWQAGVTVLHGCAVEAVDSEAMEVRVQTNAAPIRAGQVLLATNAFTRQFLPNLDVMPGRGQVLVTEPIKNLRLRGTFHYDEGYYYFRTVGNRVLLGGGRNLDFAAEATTAPGLTSLVQERLEHLLHRVILPGQRPRIDYRWSGIMAFGEELAPIIKEVEPRVFVAARCNGMGVAMGAGSGHRAALLMCGC</sequence>
<dbReference type="SUPFAM" id="SSF51971">
    <property type="entry name" value="Nucleotide-binding domain"/>
    <property type="match status" value="1"/>
</dbReference>
<comment type="caution">
    <text evidence="3">The sequence shown here is derived from an EMBL/GenBank/DDBJ whole genome shotgun (WGS) entry which is preliminary data.</text>
</comment>
<accession>A0ABS0L2Y6</accession>
<keyword evidence="4" id="KW-1185">Reference proteome</keyword>
<evidence type="ECO:0000313" key="3">
    <source>
        <dbReference type="EMBL" id="MBG8554476.1"/>
    </source>
</evidence>
<evidence type="ECO:0000256" key="1">
    <source>
        <dbReference type="SAM" id="Phobius"/>
    </source>
</evidence>
<reference evidence="3 4" key="1">
    <citation type="submission" date="2020-11" db="EMBL/GenBank/DDBJ databases">
        <title>Hymenobacter sp.</title>
        <authorList>
            <person name="Kim M.K."/>
        </authorList>
    </citation>
    <scope>NUCLEOTIDE SEQUENCE [LARGE SCALE GENOMIC DNA]</scope>
    <source>
        <strain evidence="3 4">BT594</strain>
    </source>
</reference>
<organism evidence="3 4">
    <name type="scientific">Hymenobacter guriensis</name>
    <dbReference type="NCBI Taxonomy" id="2793065"/>
    <lineage>
        <taxon>Bacteria</taxon>
        <taxon>Pseudomonadati</taxon>
        <taxon>Bacteroidota</taxon>
        <taxon>Cytophagia</taxon>
        <taxon>Cytophagales</taxon>
        <taxon>Hymenobacteraceae</taxon>
        <taxon>Hymenobacter</taxon>
    </lineage>
</organism>
<keyword evidence="1" id="KW-0472">Membrane</keyword>
<dbReference type="PANTHER" id="PTHR13847:SF281">
    <property type="entry name" value="FAD DEPENDENT OXIDOREDUCTASE DOMAIN-CONTAINING PROTEIN"/>
    <property type="match status" value="1"/>
</dbReference>
<keyword evidence="1" id="KW-1133">Transmembrane helix</keyword>
<evidence type="ECO:0000313" key="4">
    <source>
        <dbReference type="Proteomes" id="UP000601099"/>
    </source>
</evidence>
<dbReference type="InterPro" id="IPR006076">
    <property type="entry name" value="FAD-dep_OxRdtase"/>
</dbReference>
<dbReference type="Gene3D" id="3.30.9.10">
    <property type="entry name" value="D-Amino Acid Oxidase, subunit A, domain 2"/>
    <property type="match status" value="1"/>
</dbReference>
<dbReference type="InterPro" id="IPR036188">
    <property type="entry name" value="FAD/NAD-bd_sf"/>
</dbReference>
<protein>
    <submittedName>
        <fullName evidence="3">FAD-binding oxidoreductase</fullName>
    </submittedName>
</protein>
<keyword evidence="1" id="KW-0812">Transmembrane</keyword>
<name>A0ABS0L2Y6_9BACT</name>
<dbReference type="Gene3D" id="3.50.50.60">
    <property type="entry name" value="FAD/NAD(P)-binding domain"/>
    <property type="match status" value="1"/>
</dbReference>
<feature type="domain" description="FAD dependent oxidoreductase" evidence="2">
    <location>
        <begin position="20"/>
        <end position="375"/>
    </location>
</feature>
<evidence type="ECO:0000259" key="2">
    <source>
        <dbReference type="Pfam" id="PF01266"/>
    </source>
</evidence>
<dbReference type="RefSeq" id="WP_196955496.1">
    <property type="nucleotide sequence ID" value="NZ_JADWYK010000007.1"/>
</dbReference>
<dbReference type="Pfam" id="PF01266">
    <property type="entry name" value="DAO"/>
    <property type="match status" value="1"/>
</dbReference>
<dbReference type="Proteomes" id="UP000601099">
    <property type="component" value="Unassembled WGS sequence"/>
</dbReference>
<feature type="transmembrane region" description="Helical" evidence="1">
    <location>
        <begin position="21"/>
        <end position="37"/>
    </location>
</feature>